<dbReference type="PROSITE" id="PS50093">
    <property type="entry name" value="PKD"/>
    <property type="match status" value="1"/>
</dbReference>
<evidence type="ECO:0000313" key="3">
    <source>
        <dbReference type="EMBL" id="SHK78483.1"/>
    </source>
</evidence>
<gene>
    <name evidence="3" type="ORF">SAMN05216463_11218</name>
</gene>
<evidence type="ECO:0000256" key="1">
    <source>
        <dbReference type="SAM" id="SignalP"/>
    </source>
</evidence>
<feature type="signal peptide" evidence="1">
    <location>
        <begin position="1"/>
        <end position="22"/>
    </location>
</feature>
<accession>A0A1M6VAF5</accession>
<evidence type="ECO:0000259" key="2">
    <source>
        <dbReference type="PROSITE" id="PS50093"/>
    </source>
</evidence>
<feature type="chain" id="PRO_5012884151" description="PKD domain-containing protein" evidence="1">
    <location>
        <begin position="23"/>
        <end position="317"/>
    </location>
</feature>
<evidence type="ECO:0000313" key="4">
    <source>
        <dbReference type="Proteomes" id="UP000184130"/>
    </source>
</evidence>
<proteinExistence type="predicted"/>
<dbReference type="PROSITE" id="PS51257">
    <property type="entry name" value="PROKAR_LIPOPROTEIN"/>
    <property type="match status" value="1"/>
</dbReference>
<organism evidence="3 4">
    <name type="scientific">Xylanibacter ruminicola</name>
    <name type="common">Prevotella ruminicola</name>
    <dbReference type="NCBI Taxonomy" id="839"/>
    <lineage>
        <taxon>Bacteria</taxon>
        <taxon>Pseudomonadati</taxon>
        <taxon>Bacteroidota</taxon>
        <taxon>Bacteroidia</taxon>
        <taxon>Bacteroidales</taxon>
        <taxon>Prevotellaceae</taxon>
        <taxon>Xylanibacter</taxon>
    </lineage>
</organism>
<dbReference type="Proteomes" id="UP000184130">
    <property type="component" value="Unassembled WGS sequence"/>
</dbReference>
<protein>
    <recommendedName>
        <fullName evidence="2">PKD domain-containing protein</fullName>
    </recommendedName>
</protein>
<dbReference type="AlphaFoldDB" id="A0A1M6VAF5"/>
<reference evidence="3 4" key="1">
    <citation type="submission" date="2016-11" db="EMBL/GenBank/DDBJ databases">
        <authorList>
            <person name="Jaros S."/>
            <person name="Januszkiewicz K."/>
            <person name="Wedrychowicz H."/>
        </authorList>
    </citation>
    <scope>NUCLEOTIDE SEQUENCE [LARGE SCALE GENOMIC DNA]</scope>
    <source>
        <strain evidence="3 4">KHT3</strain>
    </source>
</reference>
<dbReference type="EMBL" id="FRBD01000012">
    <property type="protein sequence ID" value="SHK78483.1"/>
    <property type="molecule type" value="Genomic_DNA"/>
</dbReference>
<dbReference type="InterPro" id="IPR000601">
    <property type="entry name" value="PKD_dom"/>
</dbReference>
<keyword evidence="1" id="KW-0732">Signal</keyword>
<dbReference type="OrthoDB" id="5381604at2"/>
<sequence>MKNIIKYMAGALFAGLTMTACSPESFDGPDQAGIPTANGADFDVVVDQSINQVTVSYNQKGSYPIWSFDGGKTYSTQPVLSKIFALRGDYEVSMKVGNRNGISQGAVTKTFTMNETKVDFDAFKSKFVGKEWRIKYDEAGHLGCGPSGTDGLGWWSAAPNDKVDYGVYDDRITFGEDGSYTYNPGAGGTVYVNWGCSIYPDYNINKATETDFMVPVDPQTSSYTLDADADGNVIIKLAAETLFPYIANDEQYNAGEYHIESISAKKMSLIIDNGNIAWHFILTSEEDTPPTPAINWVDVDSPDNLGAGFNTVGNMEF</sequence>
<dbReference type="RefSeq" id="WP_073208529.1">
    <property type="nucleotide sequence ID" value="NZ_FRBD01000012.1"/>
</dbReference>
<dbReference type="SUPFAM" id="SSF49299">
    <property type="entry name" value="PKD domain"/>
    <property type="match status" value="1"/>
</dbReference>
<dbReference type="InterPro" id="IPR035986">
    <property type="entry name" value="PKD_dom_sf"/>
</dbReference>
<name>A0A1M6VAF5_XYLRU</name>
<feature type="domain" description="PKD" evidence="2">
    <location>
        <begin position="66"/>
        <end position="101"/>
    </location>
</feature>